<dbReference type="EMBL" id="CP016171">
    <property type="protein sequence ID" value="ANN71552.1"/>
    <property type="molecule type" value="Genomic_DNA"/>
</dbReference>
<name>A0A193FUW7_9BORD</name>
<dbReference type="STRING" id="463025.BAU08_09560"/>
<proteinExistence type="predicted"/>
<organism evidence="1 2">
    <name type="scientific">Bordetella bronchialis</name>
    <dbReference type="NCBI Taxonomy" id="463025"/>
    <lineage>
        <taxon>Bacteria</taxon>
        <taxon>Pseudomonadati</taxon>
        <taxon>Pseudomonadota</taxon>
        <taxon>Betaproteobacteria</taxon>
        <taxon>Burkholderiales</taxon>
        <taxon>Alcaligenaceae</taxon>
        <taxon>Bordetella</taxon>
    </lineage>
</organism>
<evidence type="ECO:0008006" key="3">
    <source>
        <dbReference type="Google" id="ProtNLM"/>
    </source>
</evidence>
<evidence type="ECO:0000313" key="1">
    <source>
        <dbReference type="EMBL" id="ANN71552.1"/>
    </source>
</evidence>
<accession>A0A193FUW7</accession>
<protein>
    <recommendedName>
        <fullName evidence="3">Phage tail protein</fullName>
    </recommendedName>
</protein>
<dbReference type="AlphaFoldDB" id="A0A193FUW7"/>
<gene>
    <name evidence="1" type="ORF">BAU08_09560</name>
</gene>
<dbReference type="Proteomes" id="UP000092213">
    <property type="component" value="Chromosome"/>
</dbReference>
<sequence length="116" mass="12882">MAIPEFPSYARIITDGFTEKRDFGVIRSEMDGLAKQRPRWSKPIVTRAVSILVQSRDDKAAFDAFVSDDLGGGSAWFTFKDPVDGVSKQGRFVAGSQQWSPQGENWLQQAQIESIG</sequence>
<dbReference type="RefSeq" id="WP_066669081.1">
    <property type="nucleotide sequence ID" value="NZ_CP016171.1"/>
</dbReference>
<reference evidence="1 2" key="1">
    <citation type="submission" date="2016-06" db="EMBL/GenBank/DDBJ databases">
        <title>Complete genome sequences of Bordetella bronchialis and Bordetella flabilis.</title>
        <authorList>
            <person name="LiPuma J.J."/>
            <person name="Spilker T."/>
        </authorList>
    </citation>
    <scope>NUCLEOTIDE SEQUENCE [LARGE SCALE GENOMIC DNA]</scope>
    <source>
        <strain evidence="1 2">AU17976</strain>
    </source>
</reference>
<evidence type="ECO:0000313" key="2">
    <source>
        <dbReference type="Proteomes" id="UP000092213"/>
    </source>
</evidence>